<dbReference type="InterPro" id="IPR029063">
    <property type="entry name" value="SAM-dependent_MTases_sf"/>
</dbReference>
<organism evidence="4 5">
    <name type="scientific">Streptomyces alboniger</name>
    <dbReference type="NCBI Taxonomy" id="132473"/>
    <lineage>
        <taxon>Bacteria</taxon>
        <taxon>Bacillati</taxon>
        <taxon>Actinomycetota</taxon>
        <taxon>Actinomycetes</taxon>
        <taxon>Kitasatosporales</taxon>
        <taxon>Streptomycetaceae</taxon>
        <taxon>Streptomyces</taxon>
        <taxon>Streptomyces aurantiacus group</taxon>
    </lineage>
</organism>
<evidence type="ECO:0000256" key="3">
    <source>
        <dbReference type="ARBA" id="ARBA00022691"/>
    </source>
</evidence>
<dbReference type="PROSITE" id="PS51682">
    <property type="entry name" value="SAM_OMT_I"/>
    <property type="match status" value="1"/>
</dbReference>
<sequence>MRIQVSITEELQDYIADVSLSEPAPLAELREETSRLDERNMQVSPEQGQFLSVLLRAIGAKRTLEVGVFTGYSLLRTALTLPADGRVTACDISDEWARTALGHCERAGVADKVDLRIGDARQSLAALVEEEGAAGGYDFVFLDADKEGYETYYEYALTLLRPGGLLAADNVLWSGRVIDESVQDSETRALRSFNTKLRGDDRVDLCMLPFADGLTLAVKR</sequence>
<dbReference type="SUPFAM" id="SSF53335">
    <property type="entry name" value="S-adenosyl-L-methionine-dependent methyltransferases"/>
    <property type="match status" value="1"/>
</dbReference>
<reference evidence="4 5" key="1">
    <citation type="submission" date="2017-09" db="EMBL/GenBank/DDBJ databases">
        <authorList>
            <person name="Lee N."/>
            <person name="Cho B.-K."/>
        </authorList>
    </citation>
    <scope>NUCLEOTIDE SEQUENCE [LARGE SCALE GENOMIC DNA]</scope>
    <source>
        <strain evidence="4 5">ATCC 12461</strain>
    </source>
</reference>
<keyword evidence="2 4" id="KW-0808">Transferase</keyword>
<dbReference type="PANTHER" id="PTHR10509:SF14">
    <property type="entry name" value="CAFFEOYL-COA O-METHYLTRANSFERASE 3-RELATED"/>
    <property type="match status" value="1"/>
</dbReference>
<evidence type="ECO:0000256" key="1">
    <source>
        <dbReference type="ARBA" id="ARBA00022603"/>
    </source>
</evidence>
<keyword evidence="3" id="KW-0949">S-adenosyl-L-methionine</keyword>
<evidence type="ECO:0000313" key="4">
    <source>
        <dbReference type="EMBL" id="QEV19970.1"/>
    </source>
</evidence>
<dbReference type="Pfam" id="PF01596">
    <property type="entry name" value="Methyltransf_3"/>
    <property type="match status" value="1"/>
</dbReference>
<dbReference type="AlphaFoldDB" id="A0A5J6HNV9"/>
<dbReference type="EMBL" id="CP023695">
    <property type="protein sequence ID" value="QEV19970.1"/>
    <property type="molecule type" value="Genomic_DNA"/>
</dbReference>
<dbReference type="GO" id="GO:0032259">
    <property type="term" value="P:methylation"/>
    <property type="evidence" value="ECO:0007669"/>
    <property type="project" value="UniProtKB-KW"/>
</dbReference>
<dbReference type="Gene3D" id="3.40.50.150">
    <property type="entry name" value="Vaccinia Virus protein VP39"/>
    <property type="match status" value="1"/>
</dbReference>
<protein>
    <submittedName>
        <fullName evidence="4">Methyltransferase</fullName>
    </submittedName>
</protein>
<dbReference type="GO" id="GO:0008171">
    <property type="term" value="F:O-methyltransferase activity"/>
    <property type="evidence" value="ECO:0007669"/>
    <property type="project" value="InterPro"/>
</dbReference>
<proteinExistence type="predicted"/>
<evidence type="ECO:0000313" key="5">
    <source>
        <dbReference type="Proteomes" id="UP000326553"/>
    </source>
</evidence>
<dbReference type="RefSeq" id="WP_055528865.1">
    <property type="nucleotide sequence ID" value="NZ_CP023695.1"/>
</dbReference>
<gene>
    <name evidence="4" type="ORF">CP975_22805</name>
</gene>
<dbReference type="InterPro" id="IPR002935">
    <property type="entry name" value="SAM_O-MeTrfase"/>
</dbReference>
<dbReference type="InterPro" id="IPR050362">
    <property type="entry name" value="Cation-dep_OMT"/>
</dbReference>
<keyword evidence="1 4" id="KW-0489">Methyltransferase</keyword>
<dbReference type="PANTHER" id="PTHR10509">
    <property type="entry name" value="O-METHYLTRANSFERASE-RELATED"/>
    <property type="match status" value="1"/>
</dbReference>
<dbReference type="GO" id="GO:0008757">
    <property type="term" value="F:S-adenosylmethionine-dependent methyltransferase activity"/>
    <property type="evidence" value="ECO:0007669"/>
    <property type="project" value="TreeGrafter"/>
</dbReference>
<evidence type="ECO:0000256" key="2">
    <source>
        <dbReference type="ARBA" id="ARBA00022679"/>
    </source>
</evidence>
<keyword evidence="5" id="KW-1185">Reference proteome</keyword>
<dbReference type="KEGG" id="salw:CP975_22805"/>
<name>A0A5J6HNV9_STRAD</name>
<accession>A0A5J6HNV9</accession>
<dbReference type="Proteomes" id="UP000326553">
    <property type="component" value="Chromosome"/>
</dbReference>
<dbReference type="OrthoDB" id="9799672at2"/>
<dbReference type="CDD" id="cd02440">
    <property type="entry name" value="AdoMet_MTases"/>
    <property type="match status" value="1"/>
</dbReference>